<feature type="compositionally biased region" description="Acidic residues" evidence="1">
    <location>
        <begin position="37"/>
        <end position="50"/>
    </location>
</feature>
<reference evidence="2" key="1">
    <citation type="submission" date="2022-07" db="EMBL/GenBank/DDBJ databases">
        <title>Genome Sequence of Physisporinus lineatus.</title>
        <authorList>
            <person name="Buettner E."/>
        </authorList>
    </citation>
    <scope>NUCLEOTIDE SEQUENCE</scope>
    <source>
        <strain evidence="2">VT162</strain>
    </source>
</reference>
<name>A0AAD5URC3_9APHY</name>
<feature type="compositionally biased region" description="Polar residues" evidence="1">
    <location>
        <begin position="69"/>
        <end position="78"/>
    </location>
</feature>
<evidence type="ECO:0000313" key="2">
    <source>
        <dbReference type="EMBL" id="KAJ3475548.1"/>
    </source>
</evidence>
<sequence>MSGDLGNLKIPLFQDSDLEDSDEFDYDEIIVIDLDLDDLDPPLQEDDQGAPEEFTSNDQDDFEEVRLPHQSSFNSRSPSPYPAQVVDTPSHHTTPSSSRASSLKRDRPGSDSEGDQEESLAPGGLGTGKKRKRRRTAKQKIRDKERGQRLNEEEVQERRTAKDRGPWGYAYADYVLEKYPSVEILRLPIDSELDLHATKSAYEGRVYKKGPKELCTLEWVQDQGIKVVQWDGRTRKIGVDKKGRVLFVLGGRPAADDWEDDMKDALVALIEAEEEMELTCRVCKSRPPEQYCSRCVNRRGSFRAASVGMSIGGGQKIPQMLRQKKCNIPALQKLLVRRCFKRAAGFARSKPSASWLKEMTNTRAAEVLLAMFGANIYREFVEKLRPIYQRDPRLQLLFPNTVFPASTFNMGPNTITQLHFDSKNKANGYIGITSLGDFDHTRGGHLVMKTLNLCVEFPPGSTILFLSAVIEHANTPIQPGEVRKSFTQYAAGGLFRWFDNGFQSNRSIKESDPQRFKEIERNQVGAWSRALNKLSTVRSLAKDREELEEFLSRQPKELTAQ</sequence>
<dbReference type="EMBL" id="JANAWD010000838">
    <property type="protein sequence ID" value="KAJ3475548.1"/>
    <property type="molecule type" value="Genomic_DNA"/>
</dbReference>
<keyword evidence="3" id="KW-1185">Reference proteome</keyword>
<evidence type="ECO:0000256" key="1">
    <source>
        <dbReference type="SAM" id="MobiDB-lite"/>
    </source>
</evidence>
<feature type="compositionally biased region" description="Low complexity" evidence="1">
    <location>
        <begin position="91"/>
        <end position="101"/>
    </location>
</feature>
<dbReference type="Proteomes" id="UP001212997">
    <property type="component" value="Unassembled WGS sequence"/>
</dbReference>
<feature type="compositionally biased region" description="Basic residues" evidence="1">
    <location>
        <begin position="128"/>
        <end position="139"/>
    </location>
</feature>
<feature type="region of interest" description="Disordered" evidence="1">
    <location>
        <begin position="37"/>
        <end position="162"/>
    </location>
</feature>
<gene>
    <name evidence="2" type="ORF">NLI96_g11768</name>
</gene>
<feature type="region of interest" description="Disordered" evidence="1">
    <location>
        <begin position="1"/>
        <end position="21"/>
    </location>
</feature>
<proteinExistence type="predicted"/>
<protein>
    <submittedName>
        <fullName evidence="2">Uncharacterized protein</fullName>
    </submittedName>
</protein>
<comment type="caution">
    <text evidence="2">The sequence shown here is derived from an EMBL/GenBank/DDBJ whole genome shotgun (WGS) entry which is preliminary data.</text>
</comment>
<dbReference type="AlphaFoldDB" id="A0AAD5URC3"/>
<evidence type="ECO:0000313" key="3">
    <source>
        <dbReference type="Proteomes" id="UP001212997"/>
    </source>
</evidence>
<dbReference type="Gene3D" id="3.60.130.30">
    <property type="match status" value="1"/>
</dbReference>
<organism evidence="2 3">
    <name type="scientific">Meripilus lineatus</name>
    <dbReference type="NCBI Taxonomy" id="2056292"/>
    <lineage>
        <taxon>Eukaryota</taxon>
        <taxon>Fungi</taxon>
        <taxon>Dikarya</taxon>
        <taxon>Basidiomycota</taxon>
        <taxon>Agaricomycotina</taxon>
        <taxon>Agaricomycetes</taxon>
        <taxon>Polyporales</taxon>
        <taxon>Meripilaceae</taxon>
        <taxon>Meripilus</taxon>
    </lineage>
</organism>
<accession>A0AAD5URC3</accession>
<feature type="compositionally biased region" description="Basic and acidic residues" evidence="1">
    <location>
        <begin position="140"/>
        <end position="162"/>
    </location>
</feature>